<geneLocation type="plasmid" evidence="3 4">
    <name>pSA01</name>
</geneLocation>
<evidence type="ECO:0000256" key="1">
    <source>
        <dbReference type="SAM" id="MobiDB-lite"/>
    </source>
</evidence>
<organism evidence="3 4">
    <name type="scientific">Sinomonas atrocyanea</name>
    <dbReference type="NCBI Taxonomy" id="37927"/>
    <lineage>
        <taxon>Bacteria</taxon>
        <taxon>Bacillati</taxon>
        <taxon>Actinomycetota</taxon>
        <taxon>Actinomycetes</taxon>
        <taxon>Micrococcales</taxon>
        <taxon>Micrococcaceae</taxon>
        <taxon>Sinomonas</taxon>
    </lineage>
</organism>
<feature type="region of interest" description="Disordered" evidence="1">
    <location>
        <begin position="33"/>
        <end position="74"/>
    </location>
</feature>
<sequence precursor="true">MIRVLHKTMAAAAGAALALACAACAPAAPTAQTAQAPSATPTPSWTASLSGGDHAQAQSAPPLPVPSWDAASEQGAKDTAAKAMALFARPRVDQRQWITDLAPMLSPAYRTEAEYINPARVPVSRVLSGPALQASSGDPMTVKAVFTTDAGEWAVLLHRTAAAQPWLVQDIATEDA</sequence>
<dbReference type="AlphaFoldDB" id="A0A127AAV9"/>
<reference evidence="3 4" key="1">
    <citation type="submission" date="2016-02" db="EMBL/GenBank/DDBJ databases">
        <title>Complete genome of Sinomonas atrocyanea KCTC 3377.</title>
        <authorList>
            <person name="Kim K.M."/>
        </authorList>
    </citation>
    <scope>NUCLEOTIDE SEQUENCE [LARGE SCALE GENOMIC DNA]</scope>
    <source>
        <strain evidence="3 4">KCTC 3377</strain>
        <plasmid evidence="3 4">pSA01</plasmid>
    </source>
</reference>
<protein>
    <submittedName>
        <fullName evidence="3">Putative lipoprotein</fullName>
    </submittedName>
</protein>
<accession>A0A127AAV9</accession>
<feature type="chain" id="PRO_5038791664" evidence="2">
    <location>
        <begin position="28"/>
        <end position="176"/>
    </location>
</feature>
<name>A0A127AAV9_9MICC</name>
<dbReference type="PROSITE" id="PS51257">
    <property type="entry name" value="PROKAR_LIPOPROTEIN"/>
    <property type="match status" value="1"/>
</dbReference>
<dbReference type="EMBL" id="CP014519">
    <property type="protein sequence ID" value="AMM34812.1"/>
    <property type="molecule type" value="Genomic_DNA"/>
</dbReference>
<keyword evidence="4" id="KW-1185">Reference proteome</keyword>
<evidence type="ECO:0000313" key="4">
    <source>
        <dbReference type="Proteomes" id="UP000070134"/>
    </source>
</evidence>
<evidence type="ECO:0000256" key="2">
    <source>
        <dbReference type="SAM" id="SignalP"/>
    </source>
</evidence>
<keyword evidence="3" id="KW-0449">Lipoprotein</keyword>
<dbReference type="Proteomes" id="UP000070134">
    <property type="component" value="Plasmid pSA01"/>
</dbReference>
<dbReference type="KEGG" id="satk:SA2016_4160"/>
<evidence type="ECO:0000313" key="3">
    <source>
        <dbReference type="EMBL" id="AMM34812.1"/>
    </source>
</evidence>
<keyword evidence="3" id="KW-0614">Plasmid</keyword>
<gene>
    <name evidence="3" type="ORF">SA2016_4160</name>
</gene>
<feature type="compositionally biased region" description="Low complexity" evidence="1">
    <location>
        <begin position="33"/>
        <end position="47"/>
    </location>
</feature>
<feature type="signal peptide" evidence="2">
    <location>
        <begin position="1"/>
        <end position="27"/>
    </location>
</feature>
<keyword evidence="2" id="KW-0732">Signal</keyword>
<proteinExistence type="predicted"/>